<dbReference type="EMBL" id="NGNX01000033">
    <property type="protein sequence ID" value="OYR91088.1"/>
    <property type="molecule type" value="Genomic_DNA"/>
</dbReference>
<evidence type="ECO:0000313" key="2">
    <source>
        <dbReference type="EMBL" id="OYR91088.1"/>
    </source>
</evidence>
<reference evidence="3 4" key="3">
    <citation type="submission" date="2017-09" db="EMBL/GenBank/DDBJ databases">
        <title>Tripartite evolution among Lactobacillus johnsonii, Lactobacillus taiwanensis, Lactobacillus reuteri and their rodent host.</title>
        <authorList>
            <person name="Wang T."/>
            <person name="Knowles S."/>
            <person name="Cheng C."/>
        </authorList>
    </citation>
    <scope>NUCLEOTIDE SEQUENCE [LARGE SCALE GENOMIC DNA]</scope>
    <source>
        <strain evidence="2 3">609q</strain>
        <strain evidence="1 4">609u</strain>
    </source>
</reference>
<comment type="caution">
    <text evidence="2">The sequence shown here is derived from an EMBL/GenBank/DDBJ whole genome shotgun (WGS) entry which is preliminary data.</text>
</comment>
<evidence type="ECO:0000313" key="1">
    <source>
        <dbReference type="EMBL" id="OYR87470.1"/>
    </source>
</evidence>
<evidence type="ECO:0000313" key="3">
    <source>
        <dbReference type="Proteomes" id="UP000215828"/>
    </source>
</evidence>
<name>A0A256LCD4_9LACO</name>
<gene>
    <name evidence="1" type="ORF">CBF53_08510</name>
    <name evidence="2" type="ORF">CBF70_07945</name>
</gene>
<organism evidence="2 3">
    <name type="scientific">Lactobacillus taiwanensis</name>
    <dbReference type="NCBI Taxonomy" id="508451"/>
    <lineage>
        <taxon>Bacteria</taxon>
        <taxon>Bacillati</taxon>
        <taxon>Bacillota</taxon>
        <taxon>Bacilli</taxon>
        <taxon>Lactobacillales</taxon>
        <taxon>Lactobacillaceae</taxon>
        <taxon>Lactobacillus</taxon>
    </lineage>
</organism>
<proteinExistence type="predicted"/>
<accession>A0A256LCD4</accession>
<dbReference type="Proteomes" id="UP000216316">
    <property type="component" value="Unassembled WGS sequence"/>
</dbReference>
<dbReference type="EMBL" id="NGNV01000044">
    <property type="protein sequence ID" value="OYR87470.1"/>
    <property type="molecule type" value="Genomic_DNA"/>
</dbReference>
<reference evidence="1 4" key="2">
    <citation type="submission" date="2017-05" db="EMBL/GenBank/DDBJ databases">
        <authorList>
            <person name="Lin X.B."/>
            <person name="Stothard P."/>
            <person name="Tasseva G."/>
            <person name="Walter J."/>
        </authorList>
    </citation>
    <scope>NUCLEOTIDE SEQUENCE [LARGE SCALE GENOMIC DNA]</scope>
    <source>
        <strain evidence="1 4">609u</strain>
    </source>
</reference>
<protein>
    <submittedName>
        <fullName evidence="2">Uncharacterized protein</fullName>
    </submittedName>
</protein>
<keyword evidence="4" id="KW-1185">Reference proteome</keyword>
<reference evidence="2 3" key="1">
    <citation type="submission" date="2017-04" db="EMBL/GenBank/DDBJ databases">
        <authorList>
            <person name="Afonso C.L."/>
            <person name="Miller P.J."/>
            <person name="Scott M.A."/>
            <person name="Spackman E."/>
            <person name="Goraichik I."/>
            <person name="Dimitrov K.M."/>
            <person name="Suarez D.L."/>
            <person name="Swayne D.E."/>
        </authorList>
    </citation>
    <scope>NUCLEOTIDE SEQUENCE [LARGE SCALE GENOMIC DNA]</scope>
    <source>
        <strain evidence="2 3">609q</strain>
    </source>
</reference>
<evidence type="ECO:0000313" key="4">
    <source>
        <dbReference type="Proteomes" id="UP000216316"/>
    </source>
</evidence>
<dbReference type="Proteomes" id="UP000215828">
    <property type="component" value="Unassembled WGS sequence"/>
</dbReference>
<dbReference type="RefSeq" id="WP_094496134.1">
    <property type="nucleotide sequence ID" value="NZ_NGNV01000044.1"/>
</dbReference>
<dbReference type="AlphaFoldDB" id="A0A256LCD4"/>
<sequence>MTKGLLAYLRNKNGHKKAEAIIKRKATENPVFFNIEYNMFIDEYHMTPEQFLSSDKNEN</sequence>